<dbReference type="Pfam" id="PF00836">
    <property type="entry name" value="Stathmin"/>
    <property type="match status" value="1"/>
</dbReference>
<dbReference type="PROSITE" id="PS51663">
    <property type="entry name" value="STATHMIN_3"/>
    <property type="match status" value="1"/>
</dbReference>
<dbReference type="PANTHER" id="PTHR10104:SF20">
    <property type="entry name" value="STATHMIN DOMAIN-CONTAINING PROTEIN 1"/>
    <property type="match status" value="1"/>
</dbReference>
<sequence>MGCGNSKTTPVHHALEENKNICDDKTQGKVYSKLDSGVRNESAVSKRTTDSGLGLDGEAVHLPGAVPDKLSSLRAGPVGLPKNSKERQKSSDIMEELLKQGIIQSHPRLVRNGEAYDIMAKSSEKQLKNPPLRLETLKTKKKKRTPVTMEDIEKKMKSAEERRKTREEELNKRLRAKKPVNNTSQSSDETEPTEATEKGTQEAKSSMQDKVLGMDKSLKNSEDGTHEAVSSIVDRRLVKTLERNEAPVSSRNTDTECDSMAIEADITFNSPNDSAADYLDDIF</sequence>
<dbReference type="AlphaFoldDB" id="A0AAD8LTC6"/>
<feature type="compositionally biased region" description="Basic and acidic residues" evidence="1">
    <location>
        <begin position="13"/>
        <end position="27"/>
    </location>
</feature>
<dbReference type="PANTHER" id="PTHR10104">
    <property type="entry name" value="STATHMIN"/>
    <property type="match status" value="1"/>
</dbReference>
<comment type="caution">
    <text evidence="2">The sequence shown here is derived from an EMBL/GenBank/DDBJ whole genome shotgun (WGS) entry which is preliminary data.</text>
</comment>
<gene>
    <name evidence="2" type="primary">STMND1</name>
    <name evidence="2" type="ORF">AOXY_G3491</name>
</gene>
<feature type="compositionally biased region" description="Basic and acidic residues" evidence="1">
    <location>
        <begin position="83"/>
        <end position="92"/>
    </location>
</feature>
<dbReference type="InterPro" id="IPR036002">
    <property type="entry name" value="Stathmin_sf"/>
</dbReference>
<protein>
    <submittedName>
        <fullName evidence="2">Stathmin domain-containing protein 1</fullName>
    </submittedName>
</protein>
<dbReference type="GO" id="GO:0031110">
    <property type="term" value="P:regulation of microtubule polymerization or depolymerization"/>
    <property type="evidence" value="ECO:0007669"/>
    <property type="project" value="InterPro"/>
</dbReference>
<dbReference type="SUPFAM" id="SSF101494">
    <property type="entry name" value="Stathmin"/>
    <property type="match status" value="1"/>
</dbReference>
<proteinExistence type="predicted"/>
<evidence type="ECO:0000313" key="3">
    <source>
        <dbReference type="Proteomes" id="UP001230051"/>
    </source>
</evidence>
<feature type="compositionally biased region" description="Basic and acidic residues" evidence="1">
    <location>
        <begin position="151"/>
        <end position="172"/>
    </location>
</feature>
<feature type="region of interest" description="Disordered" evidence="1">
    <location>
        <begin position="1"/>
        <end position="92"/>
    </location>
</feature>
<reference evidence="2" key="1">
    <citation type="submission" date="2022-02" db="EMBL/GenBank/DDBJ databases">
        <title>Atlantic sturgeon de novo genome assembly.</title>
        <authorList>
            <person name="Stock M."/>
            <person name="Klopp C."/>
            <person name="Guiguen Y."/>
            <person name="Cabau C."/>
            <person name="Parinello H."/>
            <person name="Santidrian Yebra-Pimentel E."/>
            <person name="Kuhl H."/>
            <person name="Dirks R.P."/>
            <person name="Guessner J."/>
            <person name="Wuertz S."/>
            <person name="Du K."/>
            <person name="Schartl M."/>
        </authorList>
    </citation>
    <scope>NUCLEOTIDE SEQUENCE</scope>
    <source>
        <strain evidence="2">STURGEONOMICS-FGT-2020</strain>
        <tissue evidence="2">Whole blood</tissue>
    </source>
</reference>
<dbReference type="Proteomes" id="UP001230051">
    <property type="component" value="Unassembled WGS sequence"/>
</dbReference>
<evidence type="ECO:0000313" key="2">
    <source>
        <dbReference type="EMBL" id="KAK1173384.1"/>
    </source>
</evidence>
<evidence type="ECO:0000256" key="1">
    <source>
        <dbReference type="SAM" id="MobiDB-lite"/>
    </source>
</evidence>
<dbReference type="EMBL" id="JAGXEW010000003">
    <property type="protein sequence ID" value="KAK1173384.1"/>
    <property type="molecule type" value="Genomic_DNA"/>
</dbReference>
<organism evidence="2 3">
    <name type="scientific">Acipenser oxyrinchus oxyrinchus</name>
    <dbReference type="NCBI Taxonomy" id="40147"/>
    <lineage>
        <taxon>Eukaryota</taxon>
        <taxon>Metazoa</taxon>
        <taxon>Chordata</taxon>
        <taxon>Craniata</taxon>
        <taxon>Vertebrata</taxon>
        <taxon>Euteleostomi</taxon>
        <taxon>Actinopterygii</taxon>
        <taxon>Chondrostei</taxon>
        <taxon>Acipenseriformes</taxon>
        <taxon>Acipenseridae</taxon>
        <taxon>Acipenser</taxon>
    </lineage>
</organism>
<keyword evidence="3" id="KW-1185">Reference proteome</keyword>
<dbReference type="Gene3D" id="6.10.280.30">
    <property type="match status" value="1"/>
</dbReference>
<dbReference type="InterPro" id="IPR000956">
    <property type="entry name" value="Stathmin_fam"/>
</dbReference>
<feature type="region of interest" description="Disordered" evidence="1">
    <location>
        <begin position="121"/>
        <end position="210"/>
    </location>
</feature>
<name>A0AAD8LTC6_ACIOX</name>
<accession>A0AAD8LTC6</accession>